<reference evidence="2" key="1">
    <citation type="journal article" date="2020" name="Stud. Mycol.">
        <title>101 Dothideomycetes genomes: a test case for predicting lifestyles and emergence of pathogens.</title>
        <authorList>
            <person name="Haridas S."/>
            <person name="Albert R."/>
            <person name="Binder M."/>
            <person name="Bloem J."/>
            <person name="Labutti K."/>
            <person name="Salamov A."/>
            <person name="Andreopoulos B."/>
            <person name="Baker S."/>
            <person name="Barry K."/>
            <person name="Bills G."/>
            <person name="Bluhm B."/>
            <person name="Cannon C."/>
            <person name="Castanera R."/>
            <person name="Culley D."/>
            <person name="Daum C."/>
            <person name="Ezra D."/>
            <person name="Gonzalez J."/>
            <person name="Henrissat B."/>
            <person name="Kuo A."/>
            <person name="Liang C."/>
            <person name="Lipzen A."/>
            <person name="Lutzoni F."/>
            <person name="Magnuson J."/>
            <person name="Mondo S."/>
            <person name="Nolan M."/>
            <person name="Ohm R."/>
            <person name="Pangilinan J."/>
            <person name="Park H.-J."/>
            <person name="Ramirez L."/>
            <person name="Alfaro M."/>
            <person name="Sun H."/>
            <person name="Tritt A."/>
            <person name="Yoshinaga Y."/>
            <person name="Zwiers L.-H."/>
            <person name="Turgeon B."/>
            <person name="Goodwin S."/>
            <person name="Spatafora J."/>
            <person name="Crous P."/>
            <person name="Grigoriev I."/>
        </authorList>
    </citation>
    <scope>NUCLEOTIDE SEQUENCE</scope>
    <source>
        <strain evidence="2">HMLAC05119</strain>
    </source>
</reference>
<evidence type="ECO:0000256" key="1">
    <source>
        <dbReference type="SAM" id="MobiDB-lite"/>
    </source>
</evidence>
<proteinExistence type="predicted"/>
<dbReference type="AlphaFoldDB" id="A0A6A5QM60"/>
<protein>
    <submittedName>
        <fullName evidence="2">Uncharacterized protein</fullName>
    </submittedName>
</protein>
<name>A0A6A5QM60_AMPQU</name>
<evidence type="ECO:0000313" key="2">
    <source>
        <dbReference type="EMBL" id="KAF1916695.1"/>
    </source>
</evidence>
<gene>
    <name evidence="2" type="ORF">BDU57DRAFT_529708</name>
</gene>
<dbReference type="Proteomes" id="UP000800096">
    <property type="component" value="Unassembled WGS sequence"/>
</dbReference>
<feature type="region of interest" description="Disordered" evidence="1">
    <location>
        <begin position="91"/>
        <end position="117"/>
    </location>
</feature>
<accession>A0A6A5QM60</accession>
<keyword evidence="3" id="KW-1185">Reference proteome</keyword>
<dbReference type="EMBL" id="ML979135">
    <property type="protein sequence ID" value="KAF1916695.1"/>
    <property type="molecule type" value="Genomic_DNA"/>
</dbReference>
<evidence type="ECO:0000313" key="3">
    <source>
        <dbReference type="Proteomes" id="UP000800096"/>
    </source>
</evidence>
<organism evidence="2 3">
    <name type="scientific">Ampelomyces quisqualis</name>
    <name type="common">Powdery mildew agent</name>
    <dbReference type="NCBI Taxonomy" id="50730"/>
    <lineage>
        <taxon>Eukaryota</taxon>
        <taxon>Fungi</taxon>
        <taxon>Dikarya</taxon>
        <taxon>Ascomycota</taxon>
        <taxon>Pezizomycotina</taxon>
        <taxon>Dothideomycetes</taxon>
        <taxon>Pleosporomycetidae</taxon>
        <taxon>Pleosporales</taxon>
        <taxon>Pleosporineae</taxon>
        <taxon>Phaeosphaeriaceae</taxon>
        <taxon>Ampelomyces</taxon>
    </lineage>
</organism>
<sequence>MSSLKRSWAGSLDSAIPTRKYAETLVPAPQVQGLYASAVILPRTHSLALCRATNSSFRTLQSNVPLLCIHKRRTACRLSLTVCCACADKRPWSDNNTVRPVDVPENGPVQIASRAEH</sequence>